<protein>
    <submittedName>
        <fullName evidence="3">Uncharacterized protein</fullName>
    </submittedName>
</protein>
<dbReference type="Proteomes" id="UP000887565">
    <property type="component" value="Unplaced"/>
</dbReference>
<dbReference type="AlphaFoldDB" id="A0A915IRW6"/>
<organism evidence="2 3">
    <name type="scientific">Romanomermis culicivorax</name>
    <name type="common">Nematode worm</name>
    <dbReference type="NCBI Taxonomy" id="13658"/>
    <lineage>
        <taxon>Eukaryota</taxon>
        <taxon>Metazoa</taxon>
        <taxon>Ecdysozoa</taxon>
        <taxon>Nematoda</taxon>
        <taxon>Enoplea</taxon>
        <taxon>Dorylaimia</taxon>
        <taxon>Mermithida</taxon>
        <taxon>Mermithoidea</taxon>
        <taxon>Mermithidae</taxon>
        <taxon>Romanomermis</taxon>
    </lineage>
</organism>
<evidence type="ECO:0000313" key="3">
    <source>
        <dbReference type="WBParaSite" id="nRc.2.0.1.t16943-RA"/>
    </source>
</evidence>
<keyword evidence="1" id="KW-0812">Transmembrane</keyword>
<keyword evidence="2" id="KW-1185">Reference proteome</keyword>
<keyword evidence="1" id="KW-0472">Membrane</keyword>
<sequence>MAHVTRSTQAKTFAAIKLLLLPTALLLALFEQIPQSHYKNITNSRYEKSIDKEILLGQII</sequence>
<dbReference type="WBParaSite" id="nRc.2.0.1.t16943-RA">
    <property type="protein sequence ID" value="nRc.2.0.1.t16943-RA"/>
    <property type="gene ID" value="nRc.2.0.1.g16943"/>
</dbReference>
<proteinExistence type="predicted"/>
<reference evidence="3" key="1">
    <citation type="submission" date="2022-11" db="UniProtKB">
        <authorList>
            <consortium name="WormBaseParasite"/>
        </authorList>
    </citation>
    <scope>IDENTIFICATION</scope>
</reference>
<feature type="transmembrane region" description="Helical" evidence="1">
    <location>
        <begin position="12"/>
        <end position="30"/>
    </location>
</feature>
<evidence type="ECO:0000313" key="2">
    <source>
        <dbReference type="Proteomes" id="UP000887565"/>
    </source>
</evidence>
<keyword evidence="1" id="KW-1133">Transmembrane helix</keyword>
<evidence type="ECO:0000256" key="1">
    <source>
        <dbReference type="SAM" id="Phobius"/>
    </source>
</evidence>
<name>A0A915IRW6_ROMCU</name>
<accession>A0A915IRW6</accession>